<protein>
    <recommendedName>
        <fullName evidence="1">Stress-response A/B barrel domain-containing protein</fullName>
    </recommendedName>
</protein>
<dbReference type="PROSITE" id="PS51502">
    <property type="entry name" value="S_R_A_B_BARREL"/>
    <property type="match status" value="1"/>
</dbReference>
<dbReference type="PANTHER" id="PTHR37832:SF1">
    <property type="entry name" value="STRESS-RESPONSE A_B BARREL DOMAIN-CONTAINING PROTEIN"/>
    <property type="match status" value="1"/>
</dbReference>
<dbReference type="SUPFAM" id="SSF54909">
    <property type="entry name" value="Dimeric alpha+beta barrel"/>
    <property type="match status" value="1"/>
</dbReference>
<dbReference type="SMART" id="SM00886">
    <property type="entry name" value="Dabb"/>
    <property type="match status" value="1"/>
</dbReference>
<comment type="caution">
    <text evidence="2">The sequence shown here is derived from an EMBL/GenBank/DDBJ whole genome shotgun (WGS) entry which is preliminary data.</text>
</comment>
<sequence>MLTHVVLMKFADPADAAKSARLLEDLIGKVESIRTLEVRLDELRTEVSWDLFLVTTHDDADGLKAYQTDPVHLELASWLKPRLAARAVVDYTAG</sequence>
<dbReference type="InterPro" id="IPR013097">
    <property type="entry name" value="Dabb"/>
</dbReference>
<dbReference type="Proteomes" id="UP000612899">
    <property type="component" value="Unassembled WGS sequence"/>
</dbReference>
<dbReference type="InterPro" id="IPR011008">
    <property type="entry name" value="Dimeric_a/b-barrel"/>
</dbReference>
<reference evidence="2" key="1">
    <citation type="submission" date="2021-01" db="EMBL/GenBank/DDBJ databases">
        <title>Whole genome shotgun sequence of Rhizocola hellebori NBRC 109834.</title>
        <authorList>
            <person name="Komaki H."/>
            <person name="Tamura T."/>
        </authorList>
    </citation>
    <scope>NUCLEOTIDE SEQUENCE</scope>
    <source>
        <strain evidence="2">NBRC 109834</strain>
    </source>
</reference>
<dbReference type="AlphaFoldDB" id="A0A8J3Q2Y5"/>
<evidence type="ECO:0000313" key="3">
    <source>
        <dbReference type="Proteomes" id="UP000612899"/>
    </source>
</evidence>
<keyword evidence="3" id="KW-1185">Reference proteome</keyword>
<name>A0A8J3Q2Y5_9ACTN</name>
<dbReference type="EMBL" id="BONY01000002">
    <property type="protein sequence ID" value="GIH02406.1"/>
    <property type="molecule type" value="Genomic_DNA"/>
</dbReference>
<evidence type="ECO:0000259" key="1">
    <source>
        <dbReference type="PROSITE" id="PS51502"/>
    </source>
</evidence>
<dbReference type="Pfam" id="PF07876">
    <property type="entry name" value="Dabb"/>
    <property type="match status" value="1"/>
</dbReference>
<evidence type="ECO:0000313" key="2">
    <source>
        <dbReference type="EMBL" id="GIH02406.1"/>
    </source>
</evidence>
<gene>
    <name evidence="2" type="ORF">Rhe02_04730</name>
</gene>
<proteinExistence type="predicted"/>
<dbReference type="PANTHER" id="PTHR37832">
    <property type="entry name" value="BLL2683 PROTEIN"/>
    <property type="match status" value="1"/>
</dbReference>
<dbReference type="RefSeq" id="WP_203906352.1">
    <property type="nucleotide sequence ID" value="NZ_BONY01000002.1"/>
</dbReference>
<organism evidence="2 3">
    <name type="scientific">Rhizocola hellebori</name>
    <dbReference type="NCBI Taxonomy" id="1392758"/>
    <lineage>
        <taxon>Bacteria</taxon>
        <taxon>Bacillati</taxon>
        <taxon>Actinomycetota</taxon>
        <taxon>Actinomycetes</taxon>
        <taxon>Micromonosporales</taxon>
        <taxon>Micromonosporaceae</taxon>
        <taxon>Rhizocola</taxon>
    </lineage>
</organism>
<dbReference type="Gene3D" id="3.30.70.100">
    <property type="match status" value="1"/>
</dbReference>
<accession>A0A8J3Q2Y5</accession>
<feature type="domain" description="Stress-response A/B barrel" evidence="1">
    <location>
        <begin position="2"/>
        <end position="91"/>
    </location>
</feature>